<organism evidence="2 3">
    <name type="scientific">Pseudonocardia sulfidoxydans NBRC 16205</name>
    <dbReference type="NCBI Taxonomy" id="1223511"/>
    <lineage>
        <taxon>Bacteria</taxon>
        <taxon>Bacillati</taxon>
        <taxon>Actinomycetota</taxon>
        <taxon>Actinomycetes</taxon>
        <taxon>Pseudonocardiales</taxon>
        <taxon>Pseudonocardiaceae</taxon>
        <taxon>Pseudonocardia</taxon>
    </lineage>
</organism>
<dbReference type="Proteomes" id="UP000321685">
    <property type="component" value="Unassembled WGS sequence"/>
</dbReference>
<evidence type="ECO:0000256" key="1">
    <source>
        <dbReference type="SAM" id="MobiDB-lite"/>
    </source>
</evidence>
<accession>A0A511DQJ4</accession>
<name>A0A511DQJ4_9PSEU</name>
<protein>
    <submittedName>
        <fullName evidence="2">Uncharacterized protein</fullName>
    </submittedName>
</protein>
<evidence type="ECO:0000313" key="3">
    <source>
        <dbReference type="Proteomes" id="UP000321685"/>
    </source>
</evidence>
<reference evidence="2 3" key="1">
    <citation type="submission" date="2019-07" db="EMBL/GenBank/DDBJ databases">
        <title>Whole genome shotgun sequence of Pseudonocardia sulfidoxydans NBRC 16205.</title>
        <authorList>
            <person name="Hosoyama A."/>
            <person name="Uohara A."/>
            <person name="Ohji S."/>
            <person name="Ichikawa N."/>
        </authorList>
    </citation>
    <scope>NUCLEOTIDE SEQUENCE [LARGE SCALE GENOMIC DNA]</scope>
    <source>
        <strain evidence="2 3">NBRC 16205</strain>
    </source>
</reference>
<dbReference type="EMBL" id="BJVJ01000151">
    <property type="protein sequence ID" value="GEL27112.1"/>
    <property type="molecule type" value="Genomic_DNA"/>
</dbReference>
<dbReference type="AlphaFoldDB" id="A0A511DQJ4"/>
<proteinExistence type="predicted"/>
<keyword evidence="3" id="KW-1185">Reference proteome</keyword>
<evidence type="ECO:0000313" key="2">
    <source>
        <dbReference type="EMBL" id="GEL27112.1"/>
    </source>
</evidence>
<comment type="caution">
    <text evidence="2">The sequence shown here is derived from an EMBL/GenBank/DDBJ whole genome shotgun (WGS) entry which is preliminary data.</text>
</comment>
<gene>
    <name evidence="2" type="ORF">PSU4_60660</name>
</gene>
<sequence>MRVRDCPAAVSGNDRRQKHWERAREATATRTGRTICHAHESEYLPPVRVPTGAR</sequence>
<feature type="region of interest" description="Disordered" evidence="1">
    <location>
        <begin position="1"/>
        <end position="33"/>
    </location>
</feature>